<dbReference type="Gene3D" id="3.30.420.10">
    <property type="entry name" value="Ribonuclease H-like superfamily/Ribonuclease H"/>
    <property type="match status" value="1"/>
</dbReference>
<dbReference type="InterPro" id="IPR053151">
    <property type="entry name" value="RNase_H-like"/>
</dbReference>
<dbReference type="EMBL" id="JARKNE010000006">
    <property type="protein sequence ID" value="KAK5825961.1"/>
    <property type="molecule type" value="Genomic_DNA"/>
</dbReference>
<sequence>MVFSNLCCHNKLQDKGSTWSCLFGIVAWRLWKNRNLFIFQNINWLASEIIKSSLSWAQHFEPFLTKATPLTTTHEGHQHLAKNWVHLFVDGAVARDSGNAAAGGVIRDRSGNWILGFTHYLGRYSPLEAEVCGILDGILVSLSRGYKKIPNSV</sequence>
<proteinExistence type="predicted"/>
<feature type="domain" description="RNase H type-1" evidence="1">
    <location>
        <begin position="89"/>
        <end position="149"/>
    </location>
</feature>
<evidence type="ECO:0000313" key="3">
    <source>
        <dbReference type="Proteomes" id="UP001358586"/>
    </source>
</evidence>
<accession>A0ABR0PNF2</accession>
<dbReference type="PANTHER" id="PTHR47723:SF19">
    <property type="entry name" value="POLYNUCLEOTIDYL TRANSFERASE, RIBONUCLEASE H-LIKE SUPERFAMILY PROTEIN"/>
    <property type="match status" value="1"/>
</dbReference>
<dbReference type="CDD" id="cd06222">
    <property type="entry name" value="RNase_H_like"/>
    <property type="match status" value="1"/>
</dbReference>
<name>A0ABR0PNF2_GOSAR</name>
<gene>
    <name evidence="2" type="ORF">PVK06_020855</name>
</gene>
<evidence type="ECO:0000259" key="1">
    <source>
        <dbReference type="Pfam" id="PF13456"/>
    </source>
</evidence>
<dbReference type="PANTHER" id="PTHR47723">
    <property type="entry name" value="OS05G0353850 PROTEIN"/>
    <property type="match status" value="1"/>
</dbReference>
<dbReference type="Proteomes" id="UP001358586">
    <property type="component" value="Chromosome 6"/>
</dbReference>
<dbReference type="InterPro" id="IPR044730">
    <property type="entry name" value="RNase_H-like_dom_plant"/>
</dbReference>
<protein>
    <recommendedName>
        <fullName evidence="1">RNase H type-1 domain-containing protein</fullName>
    </recommendedName>
</protein>
<organism evidence="2 3">
    <name type="scientific">Gossypium arboreum</name>
    <name type="common">Tree cotton</name>
    <name type="synonym">Gossypium nanking</name>
    <dbReference type="NCBI Taxonomy" id="29729"/>
    <lineage>
        <taxon>Eukaryota</taxon>
        <taxon>Viridiplantae</taxon>
        <taxon>Streptophyta</taxon>
        <taxon>Embryophyta</taxon>
        <taxon>Tracheophyta</taxon>
        <taxon>Spermatophyta</taxon>
        <taxon>Magnoliopsida</taxon>
        <taxon>eudicotyledons</taxon>
        <taxon>Gunneridae</taxon>
        <taxon>Pentapetalae</taxon>
        <taxon>rosids</taxon>
        <taxon>malvids</taxon>
        <taxon>Malvales</taxon>
        <taxon>Malvaceae</taxon>
        <taxon>Malvoideae</taxon>
        <taxon>Gossypium</taxon>
    </lineage>
</organism>
<dbReference type="InterPro" id="IPR002156">
    <property type="entry name" value="RNaseH_domain"/>
</dbReference>
<dbReference type="Pfam" id="PF13456">
    <property type="entry name" value="RVT_3"/>
    <property type="match status" value="1"/>
</dbReference>
<keyword evidence="3" id="KW-1185">Reference proteome</keyword>
<evidence type="ECO:0000313" key="2">
    <source>
        <dbReference type="EMBL" id="KAK5825961.1"/>
    </source>
</evidence>
<dbReference type="InterPro" id="IPR012337">
    <property type="entry name" value="RNaseH-like_sf"/>
</dbReference>
<dbReference type="InterPro" id="IPR036397">
    <property type="entry name" value="RNaseH_sf"/>
</dbReference>
<comment type="caution">
    <text evidence="2">The sequence shown here is derived from an EMBL/GenBank/DDBJ whole genome shotgun (WGS) entry which is preliminary data.</text>
</comment>
<reference evidence="2 3" key="1">
    <citation type="submission" date="2023-03" db="EMBL/GenBank/DDBJ databases">
        <title>WGS of Gossypium arboreum.</title>
        <authorList>
            <person name="Yu D."/>
        </authorList>
    </citation>
    <scope>NUCLEOTIDE SEQUENCE [LARGE SCALE GENOMIC DNA]</scope>
    <source>
        <tissue evidence="2">Leaf</tissue>
    </source>
</reference>
<dbReference type="SUPFAM" id="SSF53098">
    <property type="entry name" value="Ribonuclease H-like"/>
    <property type="match status" value="1"/>
</dbReference>